<accession>A0A0F7RSC0</accession>
<sequence length="103" mass="11080">MAMHAQLRLQADFNWASLTPAEAAALPWYSTQFALKPIHYWRTGGSGASTQYKYGVEPPHVLETPGQAIKLLEIASTVPVFNWASAFPPRGGAIPGAIPSCQA</sequence>
<dbReference type="AlphaFoldDB" id="A0A0F7RSC0"/>
<organism evidence="1 2">
    <name type="scientific">Sporisorium scitamineum</name>
    <dbReference type="NCBI Taxonomy" id="49012"/>
    <lineage>
        <taxon>Eukaryota</taxon>
        <taxon>Fungi</taxon>
        <taxon>Dikarya</taxon>
        <taxon>Basidiomycota</taxon>
        <taxon>Ustilaginomycotina</taxon>
        <taxon>Ustilaginomycetes</taxon>
        <taxon>Ustilaginales</taxon>
        <taxon>Ustilaginaceae</taxon>
        <taxon>Sporisorium</taxon>
    </lineage>
</organism>
<dbReference type="Proteomes" id="UP000242770">
    <property type="component" value="Unassembled WGS sequence"/>
</dbReference>
<keyword evidence="2" id="KW-1185">Reference proteome</keyword>
<gene>
    <name evidence="1" type="primary">SSCI19290.1</name>
</gene>
<evidence type="ECO:0000313" key="1">
    <source>
        <dbReference type="EMBL" id="CDR99361.1"/>
    </source>
</evidence>
<evidence type="ECO:0000313" key="2">
    <source>
        <dbReference type="Proteomes" id="UP000242770"/>
    </source>
</evidence>
<name>A0A0F7RSC0_9BASI</name>
<proteinExistence type="predicted"/>
<reference evidence="2" key="1">
    <citation type="submission" date="2014-06" db="EMBL/GenBank/DDBJ databases">
        <authorList>
            <person name="Berkman P.J."/>
        </authorList>
    </citation>
    <scope>NUCLEOTIDE SEQUENCE [LARGE SCALE GENOMIC DNA]</scope>
</reference>
<protein>
    <submittedName>
        <fullName evidence="1">Uncharacterized protein</fullName>
    </submittedName>
</protein>
<dbReference type="EMBL" id="CCFA01001001">
    <property type="protein sequence ID" value="CDR99361.1"/>
    <property type="molecule type" value="Genomic_DNA"/>
</dbReference>